<protein>
    <submittedName>
        <fullName evidence="2">C2H2-type domain-containing protein</fullName>
    </submittedName>
</protein>
<evidence type="ECO:0000256" key="1">
    <source>
        <dbReference type="SAM" id="SignalP"/>
    </source>
</evidence>
<gene>
    <name evidence="2" type="primary">AVEN_122541_1</name>
    <name evidence="2" type="ORF">CEXT_752331</name>
</gene>
<dbReference type="EMBL" id="BPLR01009296">
    <property type="protein sequence ID" value="GIY30928.1"/>
    <property type="molecule type" value="Genomic_DNA"/>
</dbReference>
<feature type="chain" id="PRO_5043427887" evidence="1">
    <location>
        <begin position="18"/>
        <end position="131"/>
    </location>
</feature>
<evidence type="ECO:0000313" key="2">
    <source>
        <dbReference type="EMBL" id="GIY30928.1"/>
    </source>
</evidence>
<organism evidence="2 3">
    <name type="scientific">Caerostris extrusa</name>
    <name type="common">Bark spider</name>
    <name type="synonym">Caerostris bankana</name>
    <dbReference type="NCBI Taxonomy" id="172846"/>
    <lineage>
        <taxon>Eukaryota</taxon>
        <taxon>Metazoa</taxon>
        <taxon>Ecdysozoa</taxon>
        <taxon>Arthropoda</taxon>
        <taxon>Chelicerata</taxon>
        <taxon>Arachnida</taxon>
        <taxon>Araneae</taxon>
        <taxon>Araneomorphae</taxon>
        <taxon>Entelegynae</taxon>
        <taxon>Araneoidea</taxon>
        <taxon>Araneidae</taxon>
        <taxon>Caerostris</taxon>
    </lineage>
</organism>
<accession>A0AAV4S9I3</accession>
<proteinExistence type="predicted"/>
<keyword evidence="1" id="KW-0732">Signal</keyword>
<sequence length="131" mass="15198">MLITVLVFLLESKPAESPTTFEEREKRLQKEYSCVENLNQERIPPSDTSFLVMRRRSTPAEEASSASVARMSPLFQRPFCSYWSKKKANPTLHINVHRDSPDELVDSPLRTPRLDRYCAKCDIQFASYKSR</sequence>
<feature type="signal peptide" evidence="1">
    <location>
        <begin position="1"/>
        <end position="17"/>
    </location>
</feature>
<evidence type="ECO:0000313" key="3">
    <source>
        <dbReference type="Proteomes" id="UP001054945"/>
    </source>
</evidence>
<keyword evidence="3" id="KW-1185">Reference proteome</keyword>
<comment type="caution">
    <text evidence="2">The sequence shown here is derived from an EMBL/GenBank/DDBJ whole genome shotgun (WGS) entry which is preliminary data.</text>
</comment>
<name>A0AAV4S9I3_CAEEX</name>
<dbReference type="AlphaFoldDB" id="A0AAV4S9I3"/>
<reference evidence="2 3" key="1">
    <citation type="submission" date="2021-06" db="EMBL/GenBank/DDBJ databases">
        <title>Caerostris extrusa draft genome.</title>
        <authorList>
            <person name="Kono N."/>
            <person name="Arakawa K."/>
        </authorList>
    </citation>
    <scope>NUCLEOTIDE SEQUENCE [LARGE SCALE GENOMIC DNA]</scope>
</reference>
<dbReference type="Proteomes" id="UP001054945">
    <property type="component" value="Unassembled WGS sequence"/>
</dbReference>